<accession>A0A2M8L9G0</accession>
<feature type="non-terminal residue" evidence="4">
    <location>
        <position position="55"/>
    </location>
</feature>
<organism evidence="4 5">
    <name type="scientific">Candidatus Tagabacteria bacterium CG10_big_fil_rev_8_21_14_0_10_40_13</name>
    <dbReference type="NCBI Taxonomy" id="1975022"/>
    <lineage>
        <taxon>Bacteria</taxon>
        <taxon>Candidatus Tagaibacteriota</taxon>
    </lineage>
</organism>
<dbReference type="GO" id="GO:0016539">
    <property type="term" value="P:intein-mediated protein splicing"/>
    <property type="evidence" value="ECO:0007669"/>
    <property type="project" value="InterPro"/>
</dbReference>
<evidence type="ECO:0000256" key="1">
    <source>
        <dbReference type="ARBA" id="ARBA00022813"/>
    </source>
</evidence>
<sequence>MQIAVADTDNSNYGSSTSIGWDEIVSIEPTGEKQVYDLSIEGMHNFVANGIVAHN</sequence>
<dbReference type="InterPro" id="IPR003586">
    <property type="entry name" value="Hint_dom_C"/>
</dbReference>
<dbReference type="CDD" id="cd00081">
    <property type="entry name" value="Hint"/>
    <property type="match status" value="1"/>
</dbReference>
<dbReference type="PRINTS" id="PR00379">
    <property type="entry name" value="INTEIN"/>
</dbReference>
<dbReference type="Gene3D" id="2.170.16.10">
    <property type="entry name" value="Hedgehog/Intein (Hint) domain"/>
    <property type="match status" value="1"/>
</dbReference>
<keyword evidence="1" id="KW-0068">Autocatalytic cleavage</keyword>
<gene>
    <name evidence="4" type="ORF">COV00_00990</name>
</gene>
<protein>
    <recommendedName>
        <fullName evidence="3">Hint domain-containing protein</fullName>
    </recommendedName>
</protein>
<evidence type="ECO:0000313" key="4">
    <source>
        <dbReference type="EMBL" id="PJE73225.1"/>
    </source>
</evidence>
<dbReference type="InterPro" id="IPR030934">
    <property type="entry name" value="Intein_C"/>
</dbReference>
<name>A0A2M8L9G0_9BACT</name>
<evidence type="ECO:0000313" key="5">
    <source>
        <dbReference type="Proteomes" id="UP000230603"/>
    </source>
</evidence>
<reference evidence="5" key="1">
    <citation type="submission" date="2017-09" db="EMBL/GenBank/DDBJ databases">
        <title>Depth-based differentiation of microbial function through sediment-hosted aquifers and enrichment of novel symbionts in the deep terrestrial subsurface.</title>
        <authorList>
            <person name="Probst A.J."/>
            <person name="Ladd B."/>
            <person name="Jarett J.K."/>
            <person name="Geller-Mcgrath D.E."/>
            <person name="Sieber C.M.K."/>
            <person name="Emerson J.B."/>
            <person name="Anantharaman K."/>
            <person name="Thomas B.C."/>
            <person name="Malmstrom R."/>
            <person name="Stieglmeier M."/>
            <person name="Klingl A."/>
            <person name="Woyke T."/>
            <person name="Ryan C.M."/>
            <person name="Banfield J.F."/>
        </authorList>
    </citation>
    <scope>NUCLEOTIDE SEQUENCE [LARGE SCALE GENOMIC DNA]</scope>
</reference>
<dbReference type="SMART" id="SM00305">
    <property type="entry name" value="HintC"/>
    <property type="match status" value="1"/>
</dbReference>
<proteinExistence type="predicted"/>
<dbReference type="Proteomes" id="UP000230603">
    <property type="component" value="Unassembled WGS sequence"/>
</dbReference>
<dbReference type="AlphaFoldDB" id="A0A2M8L9G0"/>
<dbReference type="SUPFAM" id="SSF51294">
    <property type="entry name" value="Hedgehog/intein (Hint) domain"/>
    <property type="match status" value="1"/>
</dbReference>
<dbReference type="NCBIfam" id="TIGR01443">
    <property type="entry name" value="intein_Cterm"/>
    <property type="match status" value="1"/>
</dbReference>
<evidence type="ECO:0000256" key="2">
    <source>
        <dbReference type="ARBA" id="ARBA00023000"/>
    </source>
</evidence>
<dbReference type="PROSITE" id="PS50818">
    <property type="entry name" value="INTEIN_C_TER"/>
    <property type="match status" value="1"/>
</dbReference>
<dbReference type="InterPro" id="IPR006142">
    <property type="entry name" value="INTEIN"/>
</dbReference>
<dbReference type="EMBL" id="PFEP01000016">
    <property type="protein sequence ID" value="PJE73225.1"/>
    <property type="molecule type" value="Genomic_DNA"/>
</dbReference>
<comment type="caution">
    <text evidence="4">The sequence shown here is derived from an EMBL/GenBank/DDBJ whole genome shotgun (WGS) entry which is preliminary data.</text>
</comment>
<dbReference type="InterPro" id="IPR036844">
    <property type="entry name" value="Hint_dom_sf"/>
</dbReference>
<feature type="domain" description="Hint" evidence="3">
    <location>
        <begin position="16"/>
        <end position="55"/>
    </location>
</feature>
<keyword evidence="2" id="KW-0651">Protein splicing</keyword>
<dbReference type="Pfam" id="PF14890">
    <property type="entry name" value="Intein_splicing"/>
    <property type="match status" value="1"/>
</dbReference>
<evidence type="ECO:0000259" key="3">
    <source>
        <dbReference type="SMART" id="SM00305"/>
    </source>
</evidence>